<dbReference type="Proteomes" id="UP000019402">
    <property type="component" value="Unassembled WGS sequence"/>
</dbReference>
<evidence type="ECO:0000313" key="1">
    <source>
        <dbReference type="EMBL" id="GAF06017.1"/>
    </source>
</evidence>
<accession>W7YC22</accession>
<dbReference type="AlphaFoldDB" id="W7YC22"/>
<comment type="caution">
    <text evidence="1">The sequence shown here is derived from an EMBL/GenBank/DDBJ whole genome shotgun (WGS) entry which is preliminary data.</text>
</comment>
<gene>
    <name evidence="1" type="ORF">JCM21142_134784</name>
</gene>
<organism evidence="1 2">
    <name type="scientific">Saccharicrinis fermentans DSM 9555 = JCM 21142</name>
    <dbReference type="NCBI Taxonomy" id="869213"/>
    <lineage>
        <taxon>Bacteria</taxon>
        <taxon>Pseudomonadati</taxon>
        <taxon>Bacteroidota</taxon>
        <taxon>Bacteroidia</taxon>
        <taxon>Marinilabiliales</taxon>
        <taxon>Marinilabiliaceae</taxon>
        <taxon>Saccharicrinis</taxon>
    </lineage>
</organism>
<protein>
    <submittedName>
        <fullName evidence="1">Uncharacterized protein</fullName>
    </submittedName>
</protein>
<reference evidence="1 2" key="1">
    <citation type="journal article" date="2014" name="Genome Announc.">
        <title>Draft Genome Sequence of Cytophaga fermentans JCM 21142T, a Facultative Anaerobe Isolated from Marine Mud.</title>
        <authorList>
            <person name="Starns D."/>
            <person name="Oshima K."/>
            <person name="Suda W."/>
            <person name="Iino T."/>
            <person name="Yuki M."/>
            <person name="Inoue J."/>
            <person name="Kitamura K."/>
            <person name="Iida T."/>
            <person name="Darby A."/>
            <person name="Hattori M."/>
            <person name="Ohkuma M."/>
        </authorList>
    </citation>
    <scope>NUCLEOTIDE SEQUENCE [LARGE SCALE GENOMIC DNA]</scope>
    <source>
        <strain evidence="1 2">JCM 21142</strain>
    </source>
</reference>
<name>W7YC22_9BACT</name>
<proteinExistence type="predicted"/>
<keyword evidence="2" id="KW-1185">Reference proteome</keyword>
<dbReference type="EMBL" id="BAMD01000222">
    <property type="protein sequence ID" value="GAF06017.1"/>
    <property type="molecule type" value="Genomic_DNA"/>
</dbReference>
<evidence type="ECO:0000313" key="2">
    <source>
        <dbReference type="Proteomes" id="UP000019402"/>
    </source>
</evidence>
<sequence length="53" mass="5998">MFQFQYGTIKGAPSTKLIFPSTSFNSSMVRLRVTAKKGWDGKPMPVSIPVWYD</sequence>